<keyword evidence="1 4" id="KW-0808">Transferase</keyword>
<comment type="caution">
    <text evidence="4">The sequence shown here is derived from an EMBL/GenBank/DDBJ whole genome shotgun (WGS) entry which is preliminary data.</text>
</comment>
<evidence type="ECO:0000259" key="2">
    <source>
        <dbReference type="Pfam" id="PF00534"/>
    </source>
</evidence>
<dbReference type="Pfam" id="PF00534">
    <property type="entry name" value="Glycos_transf_1"/>
    <property type="match status" value="1"/>
</dbReference>
<organism evidence="4 5">
    <name type="scientific">Abyssobacteria bacterium (strain SURF_5)</name>
    <dbReference type="NCBI Taxonomy" id="2093360"/>
    <lineage>
        <taxon>Bacteria</taxon>
        <taxon>Pseudomonadati</taxon>
        <taxon>Candidatus Hydrogenedentota</taxon>
        <taxon>Candidatus Abyssobacteria</taxon>
    </lineage>
</organism>
<evidence type="ECO:0000313" key="4">
    <source>
        <dbReference type="EMBL" id="RJP24576.1"/>
    </source>
</evidence>
<protein>
    <submittedName>
        <fullName evidence="4">Glycosyltransferase family 1 protein</fullName>
    </submittedName>
</protein>
<dbReference type="InterPro" id="IPR028098">
    <property type="entry name" value="Glyco_trans_4-like_N"/>
</dbReference>
<dbReference type="CDD" id="cd03809">
    <property type="entry name" value="GT4_MtfB-like"/>
    <property type="match status" value="1"/>
</dbReference>
<feature type="domain" description="Glycosyl transferase family 1" evidence="2">
    <location>
        <begin position="174"/>
        <end position="332"/>
    </location>
</feature>
<proteinExistence type="predicted"/>
<feature type="domain" description="Glycosyltransferase subfamily 4-like N-terminal" evidence="3">
    <location>
        <begin position="17"/>
        <end position="164"/>
    </location>
</feature>
<reference evidence="4 5" key="1">
    <citation type="journal article" date="2017" name="ISME J.">
        <title>Energy and carbon metabolisms in a deep terrestrial subsurface fluid microbial community.</title>
        <authorList>
            <person name="Momper L."/>
            <person name="Jungbluth S.P."/>
            <person name="Lee M.D."/>
            <person name="Amend J.P."/>
        </authorList>
    </citation>
    <scope>NUCLEOTIDE SEQUENCE [LARGE SCALE GENOMIC DNA]</scope>
    <source>
        <strain evidence="4">SURF_5</strain>
    </source>
</reference>
<name>A0A3A4P2D1_ABYX5</name>
<dbReference type="GO" id="GO:0009103">
    <property type="term" value="P:lipopolysaccharide biosynthetic process"/>
    <property type="evidence" value="ECO:0007669"/>
    <property type="project" value="TreeGrafter"/>
</dbReference>
<evidence type="ECO:0000313" key="5">
    <source>
        <dbReference type="Proteomes" id="UP000265882"/>
    </source>
</evidence>
<dbReference type="PANTHER" id="PTHR46401:SF2">
    <property type="entry name" value="GLYCOSYLTRANSFERASE WBBK-RELATED"/>
    <property type="match status" value="1"/>
</dbReference>
<dbReference type="Proteomes" id="UP000265882">
    <property type="component" value="Unassembled WGS sequence"/>
</dbReference>
<dbReference type="SUPFAM" id="SSF53756">
    <property type="entry name" value="UDP-Glycosyltransferase/glycogen phosphorylase"/>
    <property type="match status" value="1"/>
</dbReference>
<sequence length="363" mass="41673">MRIAIDASSAAIEQKTGVAKYITRLIENLEALDDDNEYVVYYRLSRWKRRANFYRPRKRTTKVKFFQEPFFRGRGIDVFHGLDARLPEIRGPKLIVTIHDLFSLVSDEFADERFRKKKIARYRDIAERADGIICVSESTRQDFIRFFPEAEPKTHVVYHGVDEQFFPRTEEEIERIKKKYGIRADYLLHVGEISKRKNLLRMFKAFRSARERLGEDLQFVAAGKLSHGHEDVIRYLNENGCSDQILLTGYVPDEDLPALYSGAKLLLFTTLYEGFGLPILEALACGTPVVTSDVSSMNEIGGADTVRANPRSEGAIAEKIVDVLSRPYEVRQESGNSVLLMQTADWRETARATLAVYRAIREF</sequence>
<evidence type="ECO:0000256" key="1">
    <source>
        <dbReference type="ARBA" id="ARBA00022679"/>
    </source>
</evidence>
<gene>
    <name evidence="4" type="ORF">C4520_03890</name>
</gene>
<accession>A0A3A4P2D1</accession>
<dbReference type="AlphaFoldDB" id="A0A3A4P2D1"/>
<dbReference type="Gene3D" id="3.40.50.2000">
    <property type="entry name" value="Glycogen Phosphorylase B"/>
    <property type="match status" value="2"/>
</dbReference>
<dbReference type="EMBL" id="QZKU01000033">
    <property type="protein sequence ID" value="RJP24576.1"/>
    <property type="molecule type" value="Genomic_DNA"/>
</dbReference>
<dbReference type="PANTHER" id="PTHR46401">
    <property type="entry name" value="GLYCOSYLTRANSFERASE WBBK-RELATED"/>
    <property type="match status" value="1"/>
</dbReference>
<dbReference type="InterPro" id="IPR001296">
    <property type="entry name" value="Glyco_trans_1"/>
</dbReference>
<dbReference type="GO" id="GO:0016757">
    <property type="term" value="F:glycosyltransferase activity"/>
    <property type="evidence" value="ECO:0007669"/>
    <property type="project" value="InterPro"/>
</dbReference>
<dbReference type="Pfam" id="PF13439">
    <property type="entry name" value="Glyco_transf_4"/>
    <property type="match status" value="1"/>
</dbReference>
<evidence type="ECO:0000259" key="3">
    <source>
        <dbReference type="Pfam" id="PF13439"/>
    </source>
</evidence>